<feature type="domain" description="PPM-type phosphatase" evidence="7">
    <location>
        <begin position="442"/>
        <end position="714"/>
    </location>
</feature>
<dbReference type="InterPro" id="IPR036457">
    <property type="entry name" value="PPM-type-like_dom_sf"/>
</dbReference>
<evidence type="ECO:0000256" key="1">
    <source>
        <dbReference type="ARBA" id="ARBA00004170"/>
    </source>
</evidence>
<dbReference type="Proteomes" id="UP001642464">
    <property type="component" value="Unassembled WGS sequence"/>
</dbReference>
<dbReference type="Pfam" id="PF10294">
    <property type="entry name" value="Methyltransf_16"/>
    <property type="match status" value="1"/>
</dbReference>
<evidence type="ECO:0000313" key="8">
    <source>
        <dbReference type="EMBL" id="CAK9016174.1"/>
    </source>
</evidence>
<dbReference type="PANTHER" id="PTHR47992">
    <property type="entry name" value="PROTEIN PHOSPHATASE"/>
    <property type="match status" value="1"/>
</dbReference>
<keyword evidence="2" id="KW-0479">Metal-binding</keyword>
<proteinExistence type="inferred from homology"/>
<dbReference type="SMART" id="SM00332">
    <property type="entry name" value="PP2Cc"/>
    <property type="match status" value="1"/>
</dbReference>
<evidence type="ECO:0000259" key="7">
    <source>
        <dbReference type="PROSITE" id="PS51746"/>
    </source>
</evidence>
<comment type="subcellular location">
    <subcellularLocation>
        <location evidence="1">Membrane</location>
        <topology evidence="1">Peripheral membrane protein</topology>
    </subcellularLocation>
</comment>
<evidence type="ECO:0000256" key="2">
    <source>
        <dbReference type="ARBA" id="ARBA00022723"/>
    </source>
</evidence>
<dbReference type="SUPFAM" id="SSF53335">
    <property type="entry name" value="S-adenosyl-L-methionine-dependent methyltransferases"/>
    <property type="match status" value="1"/>
</dbReference>
<evidence type="ECO:0000256" key="4">
    <source>
        <dbReference type="ARBA" id="ARBA00022912"/>
    </source>
</evidence>
<protein>
    <submittedName>
        <fullName evidence="8">Probable protein phosphatase 2C 42 (OsPP2C42)</fullName>
    </submittedName>
</protein>
<evidence type="ECO:0000313" key="9">
    <source>
        <dbReference type="Proteomes" id="UP001642464"/>
    </source>
</evidence>
<dbReference type="InterPro" id="IPR000222">
    <property type="entry name" value="PP2C_BS"/>
</dbReference>
<dbReference type="Gene3D" id="3.60.40.10">
    <property type="entry name" value="PPM-type phosphatase domain"/>
    <property type="match status" value="1"/>
</dbReference>
<comment type="similarity">
    <text evidence="5">Belongs to the PP2C family.</text>
</comment>
<feature type="region of interest" description="Disordered" evidence="6">
    <location>
        <begin position="61"/>
        <end position="104"/>
    </location>
</feature>
<dbReference type="EMBL" id="CAXAMM010008047">
    <property type="protein sequence ID" value="CAK9016174.1"/>
    <property type="molecule type" value="Genomic_DNA"/>
</dbReference>
<name>A0ABP0JPB0_9DINO</name>
<dbReference type="Pfam" id="PF00481">
    <property type="entry name" value="PP2C"/>
    <property type="match status" value="1"/>
</dbReference>
<reference evidence="8 9" key="1">
    <citation type="submission" date="2024-02" db="EMBL/GenBank/DDBJ databases">
        <authorList>
            <person name="Chen Y."/>
            <person name="Shah S."/>
            <person name="Dougan E. K."/>
            <person name="Thang M."/>
            <person name="Chan C."/>
        </authorList>
    </citation>
    <scope>NUCLEOTIDE SEQUENCE [LARGE SCALE GENOMIC DNA]</scope>
</reference>
<sequence length="715" mass="77277">MPTNMICPEDARLAATWTIHGDFWDERLLHAAILESLIHALQLAAQPVLFPTPRFSLPAEVDSADDKESLRSAPRPTAQRPNARDRDSATRYRRPPSSVFRQFPEGGEGLATFEAPEHSVKATERFVFALLDSVLYALPRDVQTAAPAGTPEADVLGGDLQGCGLVYGMCFDQVKRLCLHTGSSGEEVSAEVCVATRKKLLIFAHNGVSFEQRQVLEVDVNLALSDESGATVWDSALCLGEMLIKRQITCGERVLELGSGTGYCGLVAAALGHKVTLTDRPVMLPLLESNIASNKLEERADVQELQWGQAPGIEGIETVIMSDCVYLPELSPLLLSTLDAMEGPLTVLWANEVRGVEEEFQEMLLRSGWSLQQLVIPEGNDYACEEIRVYEMRREKQVRLVLFAFLFAVSNLSGPAPNIKAAGLPGLFDDLPELVSGPSLPAVEKPEELSLGRSIALDLRCDCLFAVFDGHGGAAAARACAERIPTEIREELDASGRDSPEARRSAVQGTYLALDRHLRIKLGFAARECGTTCVFAYAWKDEEKPGKIGVLLANLGDSRALILKSTANGYEVAGETKDHTPSAPEEEKRIKAAGGKVETFPGSRVPVLRVDGFLGCSRALGDFRFKEDAALLPEQQKVSAVPEVYEFECESGDAIVLACDGVFDVLSSSKVAMLVTGASGSNGSTCEAAARSIVKAALADPRQQDNVTCVVARFT</sequence>
<gene>
    <name evidence="8" type="ORF">SCF082_LOCUS13067</name>
</gene>
<dbReference type="Gene3D" id="3.40.50.150">
    <property type="entry name" value="Vaccinia Virus protein VP39"/>
    <property type="match status" value="1"/>
</dbReference>
<dbReference type="PROSITE" id="PS01032">
    <property type="entry name" value="PPM_1"/>
    <property type="match status" value="1"/>
</dbReference>
<dbReference type="PROSITE" id="PS51746">
    <property type="entry name" value="PPM_2"/>
    <property type="match status" value="1"/>
</dbReference>
<keyword evidence="4 5" id="KW-0904">Protein phosphatase</keyword>
<keyword evidence="3 5" id="KW-0378">Hydrolase</keyword>
<dbReference type="InterPro" id="IPR029063">
    <property type="entry name" value="SAM-dependent_MTases_sf"/>
</dbReference>
<dbReference type="InterPro" id="IPR019410">
    <property type="entry name" value="Methyltransf_16"/>
</dbReference>
<dbReference type="InterPro" id="IPR015655">
    <property type="entry name" value="PP2C"/>
</dbReference>
<keyword evidence="9" id="KW-1185">Reference proteome</keyword>
<dbReference type="SUPFAM" id="SSF81606">
    <property type="entry name" value="PP2C-like"/>
    <property type="match status" value="1"/>
</dbReference>
<dbReference type="CDD" id="cd00143">
    <property type="entry name" value="PP2Cc"/>
    <property type="match status" value="1"/>
</dbReference>
<evidence type="ECO:0000256" key="5">
    <source>
        <dbReference type="RuleBase" id="RU003465"/>
    </source>
</evidence>
<dbReference type="InterPro" id="IPR001932">
    <property type="entry name" value="PPM-type_phosphatase-like_dom"/>
</dbReference>
<evidence type="ECO:0000256" key="6">
    <source>
        <dbReference type="SAM" id="MobiDB-lite"/>
    </source>
</evidence>
<evidence type="ECO:0000256" key="3">
    <source>
        <dbReference type="ARBA" id="ARBA00022801"/>
    </source>
</evidence>
<organism evidence="8 9">
    <name type="scientific">Durusdinium trenchii</name>
    <dbReference type="NCBI Taxonomy" id="1381693"/>
    <lineage>
        <taxon>Eukaryota</taxon>
        <taxon>Sar</taxon>
        <taxon>Alveolata</taxon>
        <taxon>Dinophyceae</taxon>
        <taxon>Suessiales</taxon>
        <taxon>Symbiodiniaceae</taxon>
        <taxon>Durusdinium</taxon>
    </lineage>
</organism>
<accession>A0ABP0JPB0</accession>
<comment type="caution">
    <text evidence="8">The sequence shown here is derived from an EMBL/GenBank/DDBJ whole genome shotgun (WGS) entry which is preliminary data.</text>
</comment>